<dbReference type="Pfam" id="PF03781">
    <property type="entry name" value="FGE-sulfatase"/>
    <property type="match status" value="1"/>
</dbReference>
<dbReference type="InterPro" id="IPR034660">
    <property type="entry name" value="DinB/YfiT-like"/>
</dbReference>
<evidence type="ECO:0000313" key="6">
    <source>
        <dbReference type="EMBL" id="AUX35135.1"/>
    </source>
</evidence>
<sequence length="449" mass="49873">MTKGSEVNAMEQAERVAGRLRARYDAVRAFTESLCAPLCAEDYVVQSMPDASPVKWHLAHTAWFFEAFVLGQRAGYAPFHPQFGYLFNSYYVSVGERHGRPRRGVLSRPTVEETYRYRRHVDERMRALLDEIAAGRHLDLAFTIEVGLHHEQQHQELILTDLKHAMAQNPLRPAIFGGAPPGRRGGAAGELRFVEHAEGVRWIGHGEGGFAFDNEAPRHRVFVGAFALADRPVTCGEYLEFMRDGGYARPELWLSGGWDAVVANRWEAPLYWEQRDGGLQLFTLHGLREIDADEPVCHVSHYEADAYARWAGARLPTEAEWETAAQGALAAAGEVAGGAAPGEAALQGNFAESGRYHPEPAEAPARPGAPRQLFGDVWEWTSSAYAPYPGFRPWPGALGEYNGKFMSSQLVLRGGSCATPATHLRATYRNFFPPDARWQMSGIRLARDL</sequence>
<dbReference type="Proteomes" id="UP000295497">
    <property type="component" value="Chromosome"/>
</dbReference>
<dbReference type="InterPro" id="IPR042095">
    <property type="entry name" value="SUMF_sf"/>
</dbReference>
<reference evidence="6 7" key="1">
    <citation type="submission" date="2015-09" db="EMBL/GenBank/DDBJ databases">
        <title>Sorangium comparison.</title>
        <authorList>
            <person name="Zaburannyi N."/>
            <person name="Bunk B."/>
            <person name="Overmann J."/>
            <person name="Mueller R."/>
        </authorList>
    </citation>
    <scope>NUCLEOTIDE SEQUENCE [LARGE SCALE GENOMIC DNA]</scope>
    <source>
        <strain evidence="6 7">So ce836</strain>
    </source>
</reference>
<gene>
    <name evidence="6" type="ORF">SOCE836_073230</name>
</gene>
<dbReference type="InterPro" id="IPR024775">
    <property type="entry name" value="DinB-like"/>
</dbReference>
<accession>A0A4P2QXF3</accession>
<evidence type="ECO:0000256" key="2">
    <source>
        <dbReference type="ARBA" id="ARBA00023004"/>
    </source>
</evidence>
<feature type="domain" description="DinB-like" evidence="5">
    <location>
        <begin position="24"/>
        <end position="158"/>
    </location>
</feature>
<evidence type="ECO:0008006" key="8">
    <source>
        <dbReference type="Google" id="ProtNLM"/>
    </source>
</evidence>
<dbReference type="Pfam" id="PF12867">
    <property type="entry name" value="DinB_2"/>
    <property type="match status" value="1"/>
</dbReference>
<dbReference type="PANTHER" id="PTHR23150:SF36">
    <property type="entry name" value="HERCYNINE OXYGENASE"/>
    <property type="match status" value="1"/>
</dbReference>
<organism evidence="6 7">
    <name type="scientific">Sorangium cellulosum</name>
    <name type="common">Polyangium cellulosum</name>
    <dbReference type="NCBI Taxonomy" id="56"/>
    <lineage>
        <taxon>Bacteria</taxon>
        <taxon>Pseudomonadati</taxon>
        <taxon>Myxococcota</taxon>
        <taxon>Polyangia</taxon>
        <taxon>Polyangiales</taxon>
        <taxon>Polyangiaceae</taxon>
        <taxon>Sorangium</taxon>
    </lineage>
</organism>
<dbReference type="NCBIfam" id="TIGR03440">
    <property type="entry name" value="egtB_TIGR03440"/>
    <property type="match status" value="1"/>
</dbReference>
<evidence type="ECO:0000313" key="7">
    <source>
        <dbReference type="Proteomes" id="UP000295497"/>
    </source>
</evidence>
<dbReference type="EMBL" id="CP012672">
    <property type="protein sequence ID" value="AUX35135.1"/>
    <property type="molecule type" value="Genomic_DNA"/>
</dbReference>
<proteinExistence type="predicted"/>
<comment type="pathway">
    <text evidence="3">Amino-acid biosynthesis; ergothioneine biosynthesis.</text>
</comment>
<protein>
    <recommendedName>
        <fullName evidence="8">Ergothioneine biosynthesis protein EgtB</fullName>
    </recommendedName>
</protein>
<dbReference type="GO" id="GO:0052699">
    <property type="term" value="P:ergothioneine biosynthetic process"/>
    <property type="evidence" value="ECO:0007669"/>
    <property type="project" value="InterPro"/>
</dbReference>
<dbReference type="PANTHER" id="PTHR23150">
    <property type="entry name" value="SULFATASE MODIFYING FACTOR 1, 2"/>
    <property type="match status" value="1"/>
</dbReference>
<name>A0A4P2QXF3_SORCE</name>
<dbReference type="InterPro" id="IPR005532">
    <property type="entry name" value="SUMF_dom"/>
</dbReference>
<dbReference type="InterPro" id="IPR051043">
    <property type="entry name" value="Sulfatase_Mod_Factor_Kinase"/>
</dbReference>
<dbReference type="SUPFAM" id="SSF109854">
    <property type="entry name" value="DinB/YfiT-like putative metalloenzymes"/>
    <property type="match status" value="1"/>
</dbReference>
<keyword evidence="1" id="KW-0560">Oxidoreductase</keyword>
<evidence type="ECO:0000259" key="4">
    <source>
        <dbReference type="Pfam" id="PF03781"/>
    </source>
</evidence>
<dbReference type="InterPro" id="IPR017806">
    <property type="entry name" value="EgtB"/>
</dbReference>
<dbReference type="SUPFAM" id="SSF56436">
    <property type="entry name" value="C-type lectin-like"/>
    <property type="match status" value="1"/>
</dbReference>
<dbReference type="AlphaFoldDB" id="A0A4P2QXF3"/>
<dbReference type="Gene3D" id="3.90.1580.10">
    <property type="entry name" value="paralog of FGE (formylglycine-generating enzyme)"/>
    <property type="match status" value="1"/>
</dbReference>
<dbReference type="InterPro" id="IPR016187">
    <property type="entry name" value="CTDL_fold"/>
</dbReference>
<evidence type="ECO:0000256" key="3">
    <source>
        <dbReference type="ARBA" id="ARBA00037882"/>
    </source>
</evidence>
<evidence type="ECO:0000259" key="5">
    <source>
        <dbReference type="Pfam" id="PF12867"/>
    </source>
</evidence>
<evidence type="ECO:0000256" key="1">
    <source>
        <dbReference type="ARBA" id="ARBA00023002"/>
    </source>
</evidence>
<keyword evidence="2" id="KW-0408">Iron</keyword>
<feature type="domain" description="Sulfatase-modifying factor enzyme-like" evidence="4">
    <location>
        <begin position="203"/>
        <end position="447"/>
    </location>
</feature>